<dbReference type="UniPathway" id="UPA00214"/>
<dbReference type="GO" id="GO:0006012">
    <property type="term" value="P:galactose metabolic process"/>
    <property type="evidence" value="ECO:0007669"/>
    <property type="project" value="UniProtKB-UniRule"/>
</dbReference>
<organism evidence="13 14">
    <name type="scientific">Bacillus gobiensis</name>
    <dbReference type="NCBI Taxonomy" id="1441095"/>
    <lineage>
        <taxon>Bacteria</taxon>
        <taxon>Bacillati</taxon>
        <taxon>Bacillota</taxon>
        <taxon>Bacilli</taxon>
        <taxon>Bacillales</taxon>
        <taxon>Bacillaceae</taxon>
        <taxon>Bacillus</taxon>
    </lineage>
</organism>
<dbReference type="InterPro" id="IPR000766">
    <property type="entry name" value="GalP_uridyl_Trfase_II"/>
</dbReference>
<dbReference type="PANTHER" id="PTHR39191:SF1">
    <property type="entry name" value="DUF4922 DOMAIN-CONTAINING PROTEIN"/>
    <property type="match status" value="1"/>
</dbReference>
<dbReference type="PIRSF" id="PIRSF006005">
    <property type="entry name" value="GalT_BS"/>
    <property type="match status" value="1"/>
</dbReference>
<evidence type="ECO:0000256" key="2">
    <source>
        <dbReference type="ARBA" id="ARBA00004496"/>
    </source>
</evidence>
<evidence type="ECO:0000256" key="10">
    <source>
        <dbReference type="HAMAP-Rule" id="MF_00571"/>
    </source>
</evidence>
<sequence length="507" mass="58688">MNIDIYQQIEKLIQYGINKKLITKWDIDAVRNTFLDVLKLDDYQDPADVVPPKEDSPAEILGSILDWSAENGLLEADTVTYRDLFDTRLMACFVPFPSEVNRRFFDTYEKEGAKAATAWYYQFSRDINYIRTDRIRKNQDWTSQTEYGDMQITINLSKPEKDIKAIAAAKDMKEVSYPKCLLCKENTGYAGRVNHPARQNLRIIPVELGGEQWFLQFSPYVYYHEHAIIFAADHAPMTIERKTFDRLFEFVRQYPHYFIGSNADLPIVGGSILSHEHFQGGYHEFPMAKAEIEREFTFKGYPGVTAGTVKWPMSVIRLRGKDAGELAKISELVLEKWKNYSDEQNHIRAFSGETRHNTVTPIARMRDEEFEIDLVLRNNRTNEEYPSGIFHPHEEVHHIKKENIGLIEVMGLAILPGRLLDEMALLAKHICDENFEEKIDPSVEKHLTWAKEVKRNHPELKKENASAILKDEIGKVFSTILEHAGVFKRDEEGQKGFARFIDFVTED</sequence>
<evidence type="ECO:0000256" key="8">
    <source>
        <dbReference type="ARBA" id="ARBA00023144"/>
    </source>
</evidence>
<dbReference type="Proteomes" id="UP000067625">
    <property type="component" value="Chromosome"/>
</dbReference>
<dbReference type="PROSITE" id="PS01163">
    <property type="entry name" value="GAL_P_UDP_TRANSF_II"/>
    <property type="match status" value="1"/>
</dbReference>
<dbReference type="InterPro" id="IPR005849">
    <property type="entry name" value="GalP_Utransf_N"/>
</dbReference>
<dbReference type="InterPro" id="IPR023425">
    <property type="entry name" value="GalP_uridyl_Trfase_II_CS"/>
</dbReference>
<dbReference type="RefSeq" id="WP_053605580.1">
    <property type="nucleotide sequence ID" value="NZ_CP012600.1"/>
</dbReference>
<evidence type="ECO:0000256" key="9">
    <source>
        <dbReference type="ARBA" id="ARBA00023277"/>
    </source>
</evidence>
<evidence type="ECO:0000256" key="5">
    <source>
        <dbReference type="ARBA" id="ARBA00022490"/>
    </source>
</evidence>
<accession>A0A0M4GCK8</accession>
<proteinExistence type="inferred from homology"/>
<evidence type="ECO:0000313" key="13">
    <source>
        <dbReference type="EMBL" id="ALC83715.1"/>
    </source>
</evidence>
<name>A0A0M4GCK8_9BACI</name>
<dbReference type="EMBL" id="CP012600">
    <property type="protein sequence ID" value="ALC83715.1"/>
    <property type="molecule type" value="Genomic_DNA"/>
</dbReference>
<dbReference type="AlphaFoldDB" id="A0A0M4GCK8"/>
<comment type="similarity">
    <text evidence="4 10">Belongs to the galactose-1-phosphate uridylyltransferase type 2 family.</text>
</comment>
<keyword evidence="9 10" id="KW-0119">Carbohydrate metabolism</keyword>
<dbReference type="Pfam" id="PF02744">
    <property type="entry name" value="GalP_UDP_tr_C"/>
    <property type="match status" value="1"/>
</dbReference>
<keyword evidence="5 10" id="KW-0963">Cytoplasm</keyword>
<keyword evidence="6 10" id="KW-0808">Transferase</keyword>
<evidence type="ECO:0000256" key="6">
    <source>
        <dbReference type="ARBA" id="ARBA00022679"/>
    </source>
</evidence>
<evidence type="ECO:0000313" key="14">
    <source>
        <dbReference type="Proteomes" id="UP000067625"/>
    </source>
</evidence>
<feature type="domain" description="Galactose-1-phosphate uridyl transferase N-terminal" evidence="11">
    <location>
        <begin position="26"/>
        <end position="236"/>
    </location>
</feature>
<evidence type="ECO:0000256" key="3">
    <source>
        <dbReference type="ARBA" id="ARBA00004947"/>
    </source>
</evidence>
<dbReference type="NCBIfam" id="NF003629">
    <property type="entry name" value="PRK05270.1-2"/>
    <property type="match status" value="1"/>
</dbReference>
<reference evidence="13 14" key="2">
    <citation type="journal article" date="2016" name="Int. J. Syst. Evol. Microbiol.">
        <title>Bacillus gobiensis sp. nov., isolated from a soil sample.</title>
        <authorList>
            <person name="Liu B."/>
            <person name="Liu G.H."/>
            <person name="Cetin S."/>
            <person name="Schumann P."/>
            <person name="Pan Z.Z."/>
            <person name="Chen Q.Q."/>
        </authorList>
    </citation>
    <scope>NUCLEOTIDE SEQUENCE [LARGE SCALE GENOMIC DNA]</scope>
    <source>
        <strain evidence="13 14">FJAT-4402</strain>
    </source>
</reference>
<dbReference type="GO" id="GO:0008108">
    <property type="term" value="F:UDP-glucose:hexose-1-phosphate uridylyltransferase activity"/>
    <property type="evidence" value="ECO:0007669"/>
    <property type="project" value="UniProtKB-UniRule"/>
</dbReference>
<dbReference type="NCBIfam" id="TIGR01239">
    <property type="entry name" value="galT_2"/>
    <property type="match status" value="1"/>
</dbReference>
<dbReference type="PANTHER" id="PTHR39191">
    <property type="entry name" value="GALACTOSE-1-PHOSPHATE URIDYLYLTRANSFERASE"/>
    <property type="match status" value="1"/>
</dbReference>
<dbReference type="GO" id="GO:0005737">
    <property type="term" value="C:cytoplasm"/>
    <property type="evidence" value="ECO:0007669"/>
    <property type="project" value="UniProtKB-SubCell"/>
</dbReference>
<dbReference type="PATRIC" id="fig|1441095.3.peg.4639"/>
<comment type="catalytic activity">
    <reaction evidence="1 10">
        <text>alpha-D-galactose 1-phosphate + UDP-alpha-D-glucose = alpha-D-glucose 1-phosphate + UDP-alpha-D-galactose</text>
        <dbReference type="Rhea" id="RHEA:13989"/>
        <dbReference type="ChEBI" id="CHEBI:58336"/>
        <dbReference type="ChEBI" id="CHEBI:58601"/>
        <dbReference type="ChEBI" id="CHEBI:58885"/>
        <dbReference type="ChEBI" id="CHEBI:66914"/>
        <dbReference type="EC" id="2.7.7.12"/>
    </reaction>
</comment>
<dbReference type="HAMAP" id="MF_00571">
    <property type="entry name" value="GalP_UDP_trans"/>
    <property type="match status" value="1"/>
</dbReference>
<protein>
    <recommendedName>
        <fullName evidence="10">Galactose-1-phosphate uridylyltransferase</fullName>
        <shortName evidence="10">Gal-1-P uridylyltransferase</shortName>
        <ecNumber evidence="10">2.7.7.12</ecNumber>
    </recommendedName>
    <alternativeName>
        <fullName evidence="10">UDP-glucose--hexose-1-phosphate uridylyltransferase</fullName>
    </alternativeName>
</protein>
<evidence type="ECO:0000259" key="12">
    <source>
        <dbReference type="Pfam" id="PF02744"/>
    </source>
</evidence>
<dbReference type="OrthoDB" id="2293at2"/>
<reference evidence="14" key="1">
    <citation type="submission" date="2015-08" db="EMBL/GenBank/DDBJ databases">
        <title>Genome sequencing project for genomic taxonomy and phylogenomics of Bacillus-like bacteria.</title>
        <authorList>
            <person name="Liu B."/>
            <person name="Wang J."/>
            <person name="Zhu Y."/>
            <person name="Liu G."/>
            <person name="Chen Q."/>
            <person name="Chen Z."/>
            <person name="Lan J."/>
            <person name="Che J."/>
            <person name="Ge C."/>
            <person name="Shi H."/>
            <person name="Pan Z."/>
            <person name="Liu X."/>
        </authorList>
    </citation>
    <scope>NUCLEOTIDE SEQUENCE [LARGE SCALE GENOMIC DNA]</scope>
    <source>
        <strain evidence="14">FJAT-4402</strain>
    </source>
</reference>
<dbReference type="STRING" id="1441095.AM592_20955"/>
<comment type="pathway">
    <text evidence="3 10">Carbohydrate metabolism; galactose metabolism.</text>
</comment>
<dbReference type="Pfam" id="PF01087">
    <property type="entry name" value="GalP_UDP_transf"/>
    <property type="match status" value="1"/>
</dbReference>
<evidence type="ECO:0000259" key="11">
    <source>
        <dbReference type="Pfam" id="PF01087"/>
    </source>
</evidence>
<feature type="domain" description="Galactose-1-phosphate uridyl transferase C-terminal" evidence="12">
    <location>
        <begin position="251"/>
        <end position="432"/>
    </location>
</feature>
<dbReference type="InterPro" id="IPR005850">
    <property type="entry name" value="GalP_Utransf_C"/>
</dbReference>
<comment type="subcellular location">
    <subcellularLocation>
        <location evidence="2 10">Cytoplasm</location>
    </subcellularLocation>
</comment>
<keyword evidence="8 10" id="KW-0299">Galactose metabolism</keyword>
<keyword evidence="7 10" id="KW-0548">Nucleotidyltransferase</keyword>
<evidence type="ECO:0000256" key="7">
    <source>
        <dbReference type="ARBA" id="ARBA00022695"/>
    </source>
</evidence>
<dbReference type="EC" id="2.7.7.12" evidence="10"/>
<gene>
    <name evidence="10" type="primary">galT</name>
    <name evidence="13" type="ORF">AM592_20955</name>
</gene>
<keyword evidence="14" id="KW-1185">Reference proteome</keyword>
<evidence type="ECO:0000256" key="4">
    <source>
        <dbReference type="ARBA" id="ARBA00008706"/>
    </source>
</evidence>
<evidence type="ECO:0000256" key="1">
    <source>
        <dbReference type="ARBA" id="ARBA00001107"/>
    </source>
</evidence>